<dbReference type="Gene3D" id="1.20.1250.20">
    <property type="entry name" value="MFS general substrate transporter like domains"/>
    <property type="match status" value="1"/>
</dbReference>
<evidence type="ECO:0000256" key="1">
    <source>
        <dbReference type="ARBA" id="ARBA00004651"/>
    </source>
</evidence>
<evidence type="ECO:0000259" key="8">
    <source>
        <dbReference type="PROSITE" id="PS50850"/>
    </source>
</evidence>
<evidence type="ECO:0000256" key="4">
    <source>
        <dbReference type="ARBA" id="ARBA00022692"/>
    </source>
</evidence>
<feature type="transmembrane region" description="Helical" evidence="7">
    <location>
        <begin position="102"/>
        <end position="120"/>
    </location>
</feature>
<dbReference type="InterPro" id="IPR036259">
    <property type="entry name" value="MFS_trans_sf"/>
</dbReference>
<feature type="domain" description="Major facilitator superfamily (MFS) profile" evidence="8">
    <location>
        <begin position="4"/>
        <end position="399"/>
    </location>
</feature>
<dbReference type="KEGG" id="cavi:CAV_1196"/>
<dbReference type="InterPro" id="IPR020846">
    <property type="entry name" value="MFS_dom"/>
</dbReference>
<feature type="transmembrane region" description="Helical" evidence="7">
    <location>
        <begin position="213"/>
        <end position="232"/>
    </location>
</feature>
<dbReference type="SUPFAM" id="SSF103473">
    <property type="entry name" value="MFS general substrate transporter"/>
    <property type="match status" value="1"/>
</dbReference>
<feature type="transmembrane region" description="Helical" evidence="7">
    <location>
        <begin position="71"/>
        <end position="90"/>
    </location>
</feature>
<feature type="transmembrane region" description="Helical" evidence="7">
    <location>
        <begin position="155"/>
        <end position="177"/>
    </location>
</feature>
<dbReference type="Proteomes" id="UP000201169">
    <property type="component" value="Chromosome"/>
</dbReference>
<feature type="transmembrane region" description="Helical" evidence="7">
    <location>
        <begin position="127"/>
        <end position="149"/>
    </location>
</feature>
<keyword evidence="4 7" id="KW-0812">Transmembrane</keyword>
<dbReference type="GO" id="GO:0005886">
    <property type="term" value="C:plasma membrane"/>
    <property type="evidence" value="ECO:0007669"/>
    <property type="project" value="UniProtKB-SubCell"/>
</dbReference>
<keyword evidence="5 7" id="KW-1133">Transmembrane helix</keyword>
<feature type="transmembrane region" description="Helical" evidence="7">
    <location>
        <begin position="39"/>
        <end position="59"/>
    </location>
</feature>
<dbReference type="PANTHER" id="PTHR23517:SF2">
    <property type="entry name" value="MULTIDRUG RESISTANCE PROTEIN MDTH"/>
    <property type="match status" value="1"/>
</dbReference>
<name>A0A222MZ36_9BACT</name>
<keyword evidence="9" id="KW-0762">Sugar transport</keyword>
<evidence type="ECO:0000313" key="9">
    <source>
        <dbReference type="EMBL" id="ASQ30822.1"/>
    </source>
</evidence>
<keyword evidence="3" id="KW-1003">Cell membrane</keyword>
<dbReference type="PROSITE" id="PS50850">
    <property type="entry name" value="MFS"/>
    <property type="match status" value="1"/>
</dbReference>
<feature type="transmembrane region" description="Helical" evidence="7">
    <location>
        <begin position="344"/>
        <end position="368"/>
    </location>
</feature>
<evidence type="ECO:0000256" key="5">
    <source>
        <dbReference type="ARBA" id="ARBA00022989"/>
    </source>
</evidence>
<evidence type="ECO:0000256" key="2">
    <source>
        <dbReference type="ARBA" id="ARBA00022448"/>
    </source>
</evidence>
<dbReference type="CDD" id="cd17472">
    <property type="entry name" value="MFS_YajR_like"/>
    <property type="match status" value="1"/>
</dbReference>
<feature type="transmembrane region" description="Helical" evidence="7">
    <location>
        <begin position="374"/>
        <end position="394"/>
    </location>
</feature>
<sequence length="452" mass="50172">MLKSVLPLSFIVATRFFGLFIVLPVLSLYSAELKGANDFYIGLLVGLYALAQVLFQVPFGILSDKIGRKKALLLGLVIFIIGSIICANASDIYTMMLGRTLQGAGAIGAVATAMISDFVVEEQRTKAMAIMGMFIGLAFASSMIIAPIMSAKFGLTSLFNLSTALTILCIILLFTAVPKEVKLKHENAKTGLKNFFIEKNFAIMNLTNFMQKMLMSIAFFSIPIVLVDTLSYPKDELYKIYALAMIFGFLAMGMAGALGEKRALAKQILLFGVFLFIIYCLLSFVSIYAYDYFLYKYAYTLIKYDFAFDLFLAAVFVFFIAFNLHEPIMQSCASKFAKVNEKGVALGVFNAFGYLGSFLGGILIGLAFHYKLSIQAFLALGILSALWLIILVFLKNPKDFKNIYLNLDKRLNLKEIKALKGVIDVYENSKNLVIKFDSKITNQDEILNKIKG</sequence>
<gene>
    <name evidence="9" type="ORF">CAV_1196</name>
</gene>
<dbReference type="Pfam" id="PF07690">
    <property type="entry name" value="MFS_1"/>
    <property type="match status" value="1"/>
</dbReference>
<feature type="transmembrane region" description="Helical" evidence="7">
    <location>
        <begin position="7"/>
        <end position="27"/>
    </location>
</feature>
<keyword evidence="10" id="KW-1185">Reference proteome</keyword>
<dbReference type="EMBL" id="CP022347">
    <property type="protein sequence ID" value="ASQ30822.1"/>
    <property type="molecule type" value="Genomic_DNA"/>
</dbReference>
<evidence type="ECO:0000256" key="3">
    <source>
        <dbReference type="ARBA" id="ARBA00022475"/>
    </source>
</evidence>
<protein>
    <submittedName>
        <fullName evidence="9">Putative sugar transporter, major facilitator superfamily</fullName>
    </submittedName>
</protein>
<feature type="transmembrane region" description="Helical" evidence="7">
    <location>
        <begin position="302"/>
        <end position="324"/>
    </location>
</feature>
<feature type="transmembrane region" description="Helical" evidence="7">
    <location>
        <begin position="238"/>
        <end position="256"/>
    </location>
</feature>
<keyword evidence="6 7" id="KW-0472">Membrane</keyword>
<keyword evidence="2" id="KW-0813">Transport</keyword>
<evidence type="ECO:0000256" key="7">
    <source>
        <dbReference type="SAM" id="Phobius"/>
    </source>
</evidence>
<organism evidence="9 10">
    <name type="scientific">Campylobacter avium LMG 24591</name>
    <dbReference type="NCBI Taxonomy" id="522484"/>
    <lineage>
        <taxon>Bacteria</taxon>
        <taxon>Pseudomonadati</taxon>
        <taxon>Campylobacterota</taxon>
        <taxon>Epsilonproteobacteria</taxon>
        <taxon>Campylobacterales</taxon>
        <taxon>Campylobacteraceae</taxon>
        <taxon>Campylobacter</taxon>
    </lineage>
</organism>
<feature type="transmembrane region" description="Helical" evidence="7">
    <location>
        <begin position="268"/>
        <end position="290"/>
    </location>
</feature>
<dbReference type="InterPro" id="IPR011701">
    <property type="entry name" value="MFS"/>
</dbReference>
<comment type="subcellular location">
    <subcellularLocation>
        <location evidence="1">Cell membrane</location>
        <topology evidence="1">Multi-pass membrane protein</topology>
    </subcellularLocation>
</comment>
<dbReference type="RefSeq" id="WP_094325626.1">
    <property type="nucleotide sequence ID" value="NZ_CP022347.1"/>
</dbReference>
<reference evidence="9 10" key="1">
    <citation type="submission" date="2017-07" db="EMBL/GenBank/DDBJ databases">
        <title>Analysis of two Campylobacter avium genomes and identification of a novel hippuricase gene.</title>
        <authorList>
            <person name="Miller W.G."/>
            <person name="Chapman M.H."/>
            <person name="Yee E."/>
            <person name="Revez J."/>
            <person name="Bono J.L."/>
            <person name="Rossi M."/>
        </authorList>
    </citation>
    <scope>NUCLEOTIDE SEQUENCE [LARGE SCALE GENOMIC DNA]</scope>
    <source>
        <strain evidence="9 10">LMG 24591</strain>
    </source>
</reference>
<evidence type="ECO:0000256" key="6">
    <source>
        <dbReference type="ARBA" id="ARBA00023136"/>
    </source>
</evidence>
<dbReference type="OrthoDB" id="9764259at2"/>
<dbReference type="InterPro" id="IPR050171">
    <property type="entry name" value="MFS_Transporters"/>
</dbReference>
<proteinExistence type="predicted"/>
<dbReference type="AlphaFoldDB" id="A0A222MZ36"/>
<evidence type="ECO:0000313" key="10">
    <source>
        <dbReference type="Proteomes" id="UP000201169"/>
    </source>
</evidence>
<dbReference type="GO" id="GO:0022857">
    <property type="term" value="F:transmembrane transporter activity"/>
    <property type="evidence" value="ECO:0007669"/>
    <property type="project" value="InterPro"/>
</dbReference>
<accession>A0A222MZ36</accession>
<dbReference type="PANTHER" id="PTHR23517">
    <property type="entry name" value="RESISTANCE PROTEIN MDTM, PUTATIVE-RELATED-RELATED"/>
    <property type="match status" value="1"/>
</dbReference>